<dbReference type="PANTHER" id="PTHR13037">
    <property type="entry name" value="FORMIN"/>
    <property type="match status" value="1"/>
</dbReference>
<dbReference type="PANTHER" id="PTHR13037:SF24">
    <property type="entry name" value="POLYCOMB PROTEIN PCL-RELATED"/>
    <property type="match status" value="1"/>
</dbReference>
<proteinExistence type="predicted"/>
<dbReference type="Proteomes" id="UP001056012">
    <property type="component" value="Chromosome 6"/>
</dbReference>
<keyword evidence="1" id="KW-0945">Host-virus interaction</keyword>
<feature type="compositionally biased region" description="Low complexity" evidence="2">
    <location>
        <begin position="564"/>
        <end position="585"/>
    </location>
</feature>
<keyword evidence="4" id="KW-1185">Reference proteome</keyword>
<feature type="compositionally biased region" description="Low complexity" evidence="2">
    <location>
        <begin position="632"/>
        <end position="644"/>
    </location>
</feature>
<evidence type="ECO:0000313" key="3">
    <source>
        <dbReference type="EMBL" id="USP81183.1"/>
    </source>
</evidence>
<feature type="compositionally biased region" description="Polar residues" evidence="2">
    <location>
        <begin position="587"/>
        <end position="604"/>
    </location>
</feature>
<evidence type="ECO:0000256" key="2">
    <source>
        <dbReference type="SAM" id="MobiDB-lite"/>
    </source>
</evidence>
<dbReference type="OrthoDB" id="3944128at2759"/>
<dbReference type="AlphaFoldDB" id="A0A9Q8ZJC7"/>
<feature type="region of interest" description="Disordered" evidence="2">
    <location>
        <begin position="176"/>
        <end position="195"/>
    </location>
</feature>
<dbReference type="EMBL" id="CP089279">
    <property type="protein sequence ID" value="USP81183.1"/>
    <property type="molecule type" value="Genomic_DNA"/>
</dbReference>
<accession>A0A9Q8ZJC7</accession>
<organism evidence="3 4">
    <name type="scientific">Curvularia clavata</name>
    <dbReference type="NCBI Taxonomy" id="95742"/>
    <lineage>
        <taxon>Eukaryota</taxon>
        <taxon>Fungi</taxon>
        <taxon>Dikarya</taxon>
        <taxon>Ascomycota</taxon>
        <taxon>Pezizomycotina</taxon>
        <taxon>Dothideomycetes</taxon>
        <taxon>Pleosporomycetidae</taxon>
        <taxon>Pleosporales</taxon>
        <taxon>Pleosporineae</taxon>
        <taxon>Pleosporaceae</taxon>
        <taxon>Curvularia</taxon>
    </lineage>
</organism>
<evidence type="ECO:0000313" key="4">
    <source>
        <dbReference type="Proteomes" id="UP001056012"/>
    </source>
</evidence>
<name>A0A9Q8ZJC7_CURCL</name>
<evidence type="ECO:0000256" key="1">
    <source>
        <dbReference type="ARBA" id="ARBA00022581"/>
    </source>
</evidence>
<feature type="region of interest" description="Disordered" evidence="2">
    <location>
        <begin position="537"/>
        <end position="650"/>
    </location>
</feature>
<reference evidence="3" key="1">
    <citation type="submission" date="2021-12" db="EMBL/GenBank/DDBJ databases">
        <title>Curvularia clavata genome.</title>
        <authorList>
            <person name="Cao Y."/>
        </authorList>
    </citation>
    <scope>NUCLEOTIDE SEQUENCE</scope>
    <source>
        <strain evidence="3">Yc1106</strain>
    </source>
</reference>
<sequence>MRMPRPRGREQWIQRDKVCHGLAVSFVQISVQAGVEQQSSGRANQRWRARPGFDVSLHASTAMSLSQGVASARGCAWTAVSQSGICLCGCHHQTRPLYSKPHSLFSPRRSAALLDGHALVLPFTLTRLVQREHGKMRTYPRLHVPVLLALGSAAAADQQPRAQELINPDGIAWPIPPSEPGNGPEAPQAPSPILINTNSVRPVGSASTLPPHFVASPAHAPVAPGPRPPGPIYTNTTAPPGPTVVTFTPPPQPTEITFYDLTNSSSSGNRSCTGCILAAQHPLTTWFDSSAFDNQWTSTVVTETVVTEFITYWNNNTIDTVVTEEHTVNQTKTVTAADDELITHTTPTFSVLVTDGVYLQFDAGPTYVIYNNIVGGPDEYIDRYFPEYDWTQQECAPTRTSLTGWQPAQTALQDWNYFVETHTTPLPNITKTPDAFPLPTQAVQYLGHEPAIYSQFFGLNLSECSLRPPSFSKSFELSHGINAPNAPAPTIPPQAAPPYMSPSTSTYLSTTYDTTSVHKTVRGCLRCLSDGEASVKVVQPTPAPGGDHDAHNFEPQPDEPAKPNAPGQPNEPGQPGQPGTPIGNGANPVNTPGPVQNEPGTSGQHDQDHQNLPPPVIIIGGQTLKPGETQTVGGVPVVRPVPSGDGETPRIIVGGSTYVYKPAQTPQPPILTVGGGTIAANPQGQFVFGTETLKPGGAPVIVNGNTVSLGPGGIAVVNGVTSTIPGLAAPAPTAAPPLVIGGQTVYATQVGGSATYVIAPAPAVGAGYWVVNDGTTAYVPAPGQTVTPDGTLTVSGTAYWRPNDVPGGIVVINGVTSTMGPGDVIVVNGATSTVASGAAITPAPALTINDLTYRQTVRDGTTEYVLGDGTTLVPGSTVEIDGTTYSLDQSGTALVINGQTSTIPNLPKSNSASVTSSSVASTTTAATTTTGRNAGDLIASGVGQTSKGAGASFQNAGIDKWVESFIIGAAGWLVMLL</sequence>
<gene>
    <name evidence="3" type="ORF">yc1106_08457</name>
</gene>
<dbReference type="VEuPathDB" id="FungiDB:yc1106_08457"/>
<protein>
    <submittedName>
        <fullName evidence="3">Uncharacterized protein</fullName>
    </submittedName>
</protein>
<feature type="region of interest" description="Disordered" evidence="2">
    <location>
        <begin position="206"/>
        <end position="232"/>
    </location>
</feature>